<dbReference type="PRINTS" id="PR00213">
    <property type="entry name" value="MYELINP0"/>
</dbReference>
<evidence type="ECO:0000256" key="2">
    <source>
        <dbReference type="ARBA" id="ARBA00022692"/>
    </source>
</evidence>
<evidence type="ECO:0000256" key="10">
    <source>
        <dbReference type="SAM" id="SignalP"/>
    </source>
</evidence>
<accession>A0A5A9MX19</accession>
<keyword evidence="5 9" id="KW-0472">Membrane</keyword>
<gene>
    <name evidence="12" type="ORF">E1301_Tti023334</name>
</gene>
<evidence type="ECO:0000256" key="1">
    <source>
        <dbReference type="ARBA" id="ARBA00004479"/>
    </source>
</evidence>
<keyword evidence="7" id="KW-0325">Glycoprotein</keyword>
<feature type="transmembrane region" description="Helical" evidence="9">
    <location>
        <begin position="164"/>
        <end position="185"/>
    </location>
</feature>
<proteinExistence type="predicted"/>
<dbReference type="SUPFAM" id="SSF48726">
    <property type="entry name" value="Immunoglobulin"/>
    <property type="match status" value="1"/>
</dbReference>
<dbReference type="Proteomes" id="UP000324632">
    <property type="component" value="Chromosome 25"/>
</dbReference>
<dbReference type="Gene3D" id="2.60.40.10">
    <property type="entry name" value="Immunoglobulins"/>
    <property type="match status" value="1"/>
</dbReference>
<evidence type="ECO:0000256" key="7">
    <source>
        <dbReference type="ARBA" id="ARBA00023180"/>
    </source>
</evidence>
<evidence type="ECO:0000256" key="6">
    <source>
        <dbReference type="ARBA" id="ARBA00023157"/>
    </source>
</evidence>
<dbReference type="SMART" id="SM00409">
    <property type="entry name" value="IG"/>
    <property type="match status" value="1"/>
</dbReference>
<evidence type="ECO:0000256" key="9">
    <source>
        <dbReference type="SAM" id="Phobius"/>
    </source>
</evidence>
<protein>
    <submittedName>
        <fullName evidence="12">Myelin protein zero-like protein 2</fullName>
    </submittedName>
</protein>
<feature type="domain" description="Immunoglobulin" evidence="11">
    <location>
        <begin position="31"/>
        <end position="156"/>
    </location>
</feature>
<evidence type="ECO:0000313" key="12">
    <source>
        <dbReference type="EMBL" id="KAA0701616.1"/>
    </source>
</evidence>
<evidence type="ECO:0000256" key="5">
    <source>
        <dbReference type="ARBA" id="ARBA00023136"/>
    </source>
</evidence>
<dbReference type="PANTHER" id="PTHR13869:SF21">
    <property type="entry name" value="MYELIN PROTEIN ZERO-LIKE PROTEIN 2"/>
    <property type="match status" value="1"/>
</dbReference>
<dbReference type="Pfam" id="PF07686">
    <property type="entry name" value="V-set"/>
    <property type="match status" value="1"/>
</dbReference>
<evidence type="ECO:0000256" key="3">
    <source>
        <dbReference type="ARBA" id="ARBA00022729"/>
    </source>
</evidence>
<evidence type="ECO:0000259" key="11">
    <source>
        <dbReference type="SMART" id="SM00409"/>
    </source>
</evidence>
<dbReference type="GO" id="GO:0005886">
    <property type="term" value="C:plasma membrane"/>
    <property type="evidence" value="ECO:0007669"/>
    <property type="project" value="TreeGrafter"/>
</dbReference>
<keyword evidence="4 9" id="KW-1133">Transmembrane helix</keyword>
<keyword evidence="8" id="KW-0393">Immunoglobulin domain</keyword>
<feature type="chain" id="PRO_5022707973" evidence="10">
    <location>
        <begin position="26"/>
        <end position="212"/>
    </location>
</feature>
<organism evidence="12 13">
    <name type="scientific">Triplophysa tibetana</name>
    <dbReference type="NCBI Taxonomy" id="1572043"/>
    <lineage>
        <taxon>Eukaryota</taxon>
        <taxon>Metazoa</taxon>
        <taxon>Chordata</taxon>
        <taxon>Craniata</taxon>
        <taxon>Vertebrata</taxon>
        <taxon>Euteleostomi</taxon>
        <taxon>Actinopterygii</taxon>
        <taxon>Neopterygii</taxon>
        <taxon>Teleostei</taxon>
        <taxon>Ostariophysi</taxon>
        <taxon>Cypriniformes</taxon>
        <taxon>Nemacheilidae</taxon>
        <taxon>Triplophysa</taxon>
    </lineage>
</organism>
<dbReference type="InterPro" id="IPR013783">
    <property type="entry name" value="Ig-like_fold"/>
</dbReference>
<dbReference type="EMBL" id="SOYY01000025">
    <property type="protein sequence ID" value="KAA0701616.1"/>
    <property type="molecule type" value="Genomic_DNA"/>
</dbReference>
<dbReference type="InterPro" id="IPR013106">
    <property type="entry name" value="Ig_V-set"/>
</dbReference>
<dbReference type="InterPro" id="IPR036179">
    <property type="entry name" value="Ig-like_dom_sf"/>
</dbReference>
<comment type="caution">
    <text evidence="12">The sequence shown here is derived from an EMBL/GenBank/DDBJ whole genome shotgun (WGS) entry which is preliminary data.</text>
</comment>
<dbReference type="InterPro" id="IPR003599">
    <property type="entry name" value="Ig_sub"/>
</dbReference>
<dbReference type="AlphaFoldDB" id="A0A5A9MX19"/>
<sequence>MMGLVCAHLMVTLFLSASGWLCVVGMRVSTAGDVQAVNGTDVRLRCSFHTSAPVRLSSLTVSWSFRPFSPGPEETVSDDVFTKPFSQQVLYYHGKPVPNHEGRFKGKVEWAGDAGGRDASIVLRKVSFQFNGTFSCQVWNTPDVHGNVGQVRLRVVSTASFSEIVILSVAIGGSILMILLMFIIITSVRHCHTNKNPQHNCTTQPQKELMMW</sequence>
<dbReference type="InterPro" id="IPR000920">
    <property type="entry name" value="Myelin_P0-rel"/>
</dbReference>
<keyword evidence="13" id="KW-1185">Reference proteome</keyword>
<comment type="subcellular location">
    <subcellularLocation>
        <location evidence="1">Membrane</location>
        <topology evidence="1">Single-pass type I membrane protein</topology>
    </subcellularLocation>
</comment>
<reference evidence="12 13" key="1">
    <citation type="journal article" date="2019" name="Mol. Ecol. Resour.">
        <title>Chromosome-level genome assembly of Triplophysa tibetana, a fish adapted to the harsh high-altitude environment of the Tibetan Plateau.</title>
        <authorList>
            <person name="Yang X."/>
            <person name="Liu H."/>
            <person name="Ma Z."/>
            <person name="Zou Y."/>
            <person name="Zou M."/>
            <person name="Mao Y."/>
            <person name="Li X."/>
            <person name="Wang H."/>
            <person name="Chen T."/>
            <person name="Wang W."/>
            <person name="Yang R."/>
        </authorList>
    </citation>
    <scope>NUCLEOTIDE SEQUENCE [LARGE SCALE GENOMIC DNA]</scope>
    <source>
        <strain evidence="12">TTIB1903HZAU</strain>
        <tissue evidence="12">Muscle</tissue>
    </source>
</reference>
<keyword evidence="2 9" id="KW-0812">Transmembrane</keyword>
<evidence type="ECO:0000256" key="8">
    <source>
        <dbReference type="ARBA" id="ARBA00023319"/>
    </source>
</evidence>
<keyword evidence="3 10" id="KW-0732">Signal</keyword>
<dbReference type="GO" id="GO:0098609">
    <property type="term" value="P:cell-cell adhesion"/>
    <property type="evidence" value="ECO:0007669"/>
    <property type="project" value="TreeGrafter"/>
</dbReference>
<evidence type="ECO:0000313" key="13">
    <source>
        <dbReference type="Proteomes" id="UP000324632"/>
    </source>
</evidence>
<evidence type="ECO:0000256" key="4">
    <source>
        <dbReference type="ARBA" id="ARBA00022989"/>
    </source>
</evidence>
<name>A0A5A9MX19_9TELE</name>
<keyword evidence="6" id="KW-1015">Disulfide bond</keyword>
<feature type="signal peptide" evidence="10">
    <location>
        <begin position="1"/>
        <end position="25"/>
    </location>
</feature>
<dbReference type="PANTHER" id="PTHR13869">
    <property type="entry name" value="MYELIN P0 RELATED"/>
    <property type="match status" value="1"/>
</dbReference>